<organism evidence="1 2">
    <name type="scientific">Schizopora paradoxa</name>
    <dbReference type="NCBI Taxonomy" id="27342"/>
    <lineage>
        <taxon>Eukaryota</taxon>
        <taxon>Fungi</taxon>
        <taxon>Dikarya</taxon>
        <taxon>Basidiomycota</taxon>
        <taxon>Agaricomycotina</taxon>
        <taxon>Agaricomycetes</taxon>
        <taxon>Hymenochaetales</taxon>
        <taxon>Schizoporaceae</taxon>
        <taxon>Schizopora</taxon>
    </lineage>
</organism>
<evidence type="ECO:0000313" key="1">
    <source>
        <dbReference type="EMBL" id="KLO04560.1"/>
    </source>
</evidence>
<dbReference type="InParanoid" id="A0A0H2QYB9"/>
<name>A0A0H2QYB9_9AGAM</name>
<gene>
    <name evidence="1" type="ORF">SCHPADRAFT_896940</name>
</gene>
<proteinExistence type="predicted"/>
<dbReference type="Proteomes" id="UP000053477">
    <property type="component" value="Unassembled WGS sequence"/>
</dbReference>
<evidence type="ECO:0000313" key="2">
    <source>
        <dbReference type="Proteomes" id="UP000053477"/>
    </source>
</evidence>
<evidence type="ECO:0008006" key="3">
    <source>
        <dbReference type="Google" id="ProtNLM"/>
    </source>
</evidence>
<keyword evidence="2" id="KW-1185">Reference proteome</keyword>
<protein>
    <recommendedName>
        <fullName evidence="3">JAB domain-containing protein</fullName>
    </recommendedName>
</protein>
<reference evidence="1 2" key="1">
    <citation type="submission" date="2015-04" db="EMBL/GenBank/DDBJ databases">
        <title>Complete genome sequence of Schizopora paradoxa KUC8140, a cosmopolitan wood degrader in East Asia.</title>
        <authorList>
            <consortium name="DOE Joint Genome Institute"/>
            <person name="Min B."/>
            <person name="Park H."/>
            <person name="Jang Y."/>
            <person name="Kim J.-J."/>
            <person name="Kim K.H."/>
            <person name="Pangilinan J."/>
            <person name="Lipzen A."/>
            <person name="Riley R."/>
            <person name="Grigoriev I.V."/>
            <person name="Spatafora J.W."/>
            <person name="Choi I.-G."/>
        </authorList>
    </citation>
    <scope>NUCLEOTIDE SEQUENCE [LARGE SCALE GENOMIC DNA]</scope>
    <source>
        <strain evidence="1 2">KUC8140</strain>
    </source>
</reference>
<sequence length="157" mass="17235">MAAKLNRAIHGKTINDVLNAPAIVEAFANGFKNAVDNDCEYGGLVYETDGVLSFKGPKKGDKGSFILETYVQDNKPKGANDNLVAVWHVHPTPDQARTCRPSDEDVDNAKINTWANVFYFVITGTKQLKGGKAFPDASRFDDVSIPGKEFKIWYVAP</sequence>
<accession>A0A0H2QYB9</accession>
<dbReference type="AlphaFoldDB" id="A0A0H2QYB9"/>
<dbReference type="EMBL" id="KQ086501">
    <property type="protein sequence ID" value="KLO04560.1"/>
    <property type="molecule type" value="Genomic_DNA"/>
</dbReference>